<accession>A0A7I7MXL4</accession>
<sequence length="55" mass="5652">MNTALCALADDDIVVAPMITGEARLDGVVAAVENLAVPERHCTVAVTPLSFSGLI</sequence>
<dbReference type="RefSeq" id="WP_158084784.1">
    <property type="nucleotide sequence ID" value="NZ_AP022575.1"/>
</dbReference>
<dbReference type="EMBL" id="AP022575">
    <property type="protein sequence ID" value="BBX75899.1"/>
    <property type="molecule type" value="Genomic_DNA"/>
</dbReference>
<evidence type="ECO:0000313" key="2">
    <source>
        <dbReference type="Proteomes" id="UP000467236"/>
    </source>
</evidence>
<name>A0A7I7MXL4_9MYCO</name>
<gene>
    <name evidence="1" type="ORF">MSHI_38050</name>
</gene>
<dbReference type="AlphaFoldDB" id="A0A7I7MXL4"/>
<keyword evidence="2" id="KW-1185">Reference proteome</keyword>
<evidence type="ECO:0000313" key="1">
    <source>
        <dbReference type="EMBL" id="BBX75899.1"/>
    </source>
</evidence>
<dbReference type="KEGG" id="mshj:MSHI_38050"/>
<dbReference type="Proteomes" id="UP000467236">
    <property type="component" value="Chromosome"/>
</dbReference>
<proteinExistence type="predicted"/>
<reference evidence="1 2" key="1">
    <citation type="journal article" date="2019" name="Emerg. Microbes Infect.">
        <title>Comprehensive subspecies identification of 175 nontuberculous mycobacteria species based on 7547 genomic profiles.</title>
        <authorList>
            <person name="Matsumoto Y."/>
            <person name="Kinjo T."/>
            <person name="Motooka D."/>
            <person name="Nabeya D."/>
            <person name="Jung N."/>
            <person name="Uechi K."/>
            <person name="Horii T."/>
            <person name="Iida T."/>
            <person name="Fujita J."/>
            <person name="Nakamura S."/>
        </authorList>
    </citation>
    <scope>NUCLEOTIDE SEQUENCE [LARGE SCALE GENOMIC DNA]</scope>
    <source>
        <strain evidence="1 2">JCM 14233</strain>
    </source>
</reference>
<protein>
    <submittedName>
        <fullName evidence="1">Uncharacterized protein</fullName>
    </submittedName>
</protein>
<organism evidence="1 2">
    <name type="scientific">Mycobacterium shinjukuense</name>
    <dbReference type="NCBI Taxonomy" id="398694"/>
    <lineage>
        <taxon>Bacteria</taxon>
        <taxon>Bacillati</taxon>
        <taxon>Actinomycetota</taxon>
        <taxon>Actinomycetes</taxon>
        <taxon>Mycobacteriales</taxon>
        <taxon>Mycobacteriaceae</taxon>
        <taxon>Mycobacterium</taxon>
    </lineage>
</organism>